<reference evidence="3" key="1">
    <citation type="journal article" date="2019" name="Int. J. Syst. Evol. Microbiol.">
        <title>The Global Catalogue of Microorganisms (GCM) 10K type strain sequencing project: providing services to taxonomists for standard genome sequencing and annotation.</title>
        <authorList>
            <consortium name="The Broad Institute Genomics Platform"/>
            <consortium name="The Broad Institute Genome Sequencing Center for Infectious Disease"/>
            <person name="Wu L."/>
            <person name="Ma J."/>
        </authorList>
    </citation>
    <scope>NUCLEOTIDE SEQUENCE [LARGE SCALE GENOMIC DNA]</scope>
    <source>
        <strain evidence="3">CECT 7956</strain>
    </source>
</reference>
<dbReference type="EMBL" id="JBHRYQ010000001">
    <property type="protein sequence ID" value="MFC3811985.1"/>
    <property type="molecule type" value="Genomic_DNA"/>
</dbReference>
<evidence type="ECO:0008006" key="4">
    <source>
        <dbReference type="Google" id="ProtNLM"/>
    </source>
</evidence>
<keyword evidence="3" id="KW-1185">Reference proteome</keyword>
<comment type="caution">
    <text evidence="2">The sequence shown here is derived from an EMBL/GenBank/DDBJ whole genome shotgun (WGS) entry which is preliminary data.</text>
</comment>
<dbReference type="RefSeq" id="WP_379838842.1">
    <property type="nucleotide sequence ID" value="NZ_JBHRYQ010000001.1"/>
</dbReference>
<dbReference type="PANTHER" id="PTHR36974:SF1">
    <property type="entry name" value="DOXX FAMILY MEMBRANE PROTEIN"/>
    <property type="match status" value="1"/>
</dbReference>
<keyword evidence="1" id="KW-0472">Membrane</keyword>
<sequence length="122" mass="14066">MNNNKIIKLILTFFFGAFMVFGGANHFLKPEMYFPFFPDFLPKEILNYGAGAIEIVIGVGAFIPKFRKAACLGILILMLMFLPLHIWDVFRDYPAIGTHEAALVRLPIQFLFIAWAWFIYKD</sequence>
<keyword evidence="1" id="KW-0812">Transmembrane</keyword>
<accession>A0ABV7YY85</accession>
<feature type="transmembrane region" description="Helical" evidence="1">
    <location>
        <begin position="45"/>
        <end position="63"/>
    </location>
</feature>
<protein>
    <recommendedName>
        <fullName evidence="4">DoxX family protein</fullName>
    </recommendedName>
</protein>
<evidence type="ECO:0000256" key="1">
    <source>
        <dbReference type="SAM" id="Phobius"/>
    </source>
</evidence>
<feature type="transmembrane region" description="Helical" evidence="1">
    <location>
        <begin position="7"/>
        <end position="25"/>
    </location>
</feature>
<gene>
    <name evidence="2" type="ORF">ACFOOI_15080</name>
</gene>
<feature type="transmembrane region" description="Helical" evidence="1">
    <location>
        <begin position="70"/>
        <end position="90"/>
    </location>
</feature>
<keyword evidence="1" id="KW-1133">Transmembrane helix</keyword>
<evidence type="ECO:0000313" key="2">
    <source>
        <dbReference type="EMBL" id="MFC3811985.1"/>
    </source>
</evidence>
<evidence type="ECO:0000313" key="3">
    <source>
        <dbReference type="Proteomes" id="UP001595616"/>
    </source>
</evidence>
<organism evidence="2 3">
    <name type="scientific">Lacihabitans lacunae</name>
    <dbReference type="NCBI Taxonomy" id="1028214"/>
    <lineage>
        <taxon>Bacteria</taxon>
        <taxon>Pseudomonadati</taxon>
        <taxon>Bacteroidota</taxon>
        <taxon>Cytophagia</taxon>
        <taxon>Cytophagales</taxon>
        <taxon>Leadbetterellaceae</taxon>
        <taxon>Lacihabitans</taxon>
    </lineage>
</organism>
<name>A0ABV7YY85_9BACT</name>
<dbReference type="Proteomes" id="UP001595616">
    <property type="component" value="Unassembled WGS sequence"/>
</dbReference>
<dbReference type="PANTHER" id="PTHR36974">
    <property type="entry name" value="MEMBRANE PROTEIN-RELATED"/>
    <property type="match status" value="1"/>
</dbReference>
<feature type="transmembrane region" description="Helical" evidence="1">
    <location>
        <begin position="102"/>
        <end position="120"/>
    </location>
</feature>
<proteinExistence type="predicted"/>